<dbReference type="GO" id="GO:0005886">
    <property type="term" value="C:plasma membrane"/>
    <property type="evidence" value="ECO:0007669"/>
    <property type="project" value="InterPro"/>
</dbReference>
<dbReference type="AlphaFoldDB" id="A0A395M3U8"/>
<reference evidence="2 3" key="1">
    <citation type="journal article" date="2011" name="ISME J.">
        <title>Community ecology of hot spring cyanobacterial mats: predominant populations and their functional potential.</title>
        <authorList>
            <person name="Klatt C.G."/>
            <person name="Wood J.M."/>
            <person name="Rusch D.B."/>
            <person name="Bateson M.M."/>
            <person name="Hamamura N."/>
            <person name="Heidelberg J.F."/>
            <person name="Grossman A.R."/>
            <person name="Bhaya D."/>
            <person name="Cohan F.M."/>
            <person name="Kuhl M."/>
            <person name="Bryant D.A."/>
            <person name="Ward D.M."/>
        </authorList>
    </citation>
    <scope>NUCLEOTIDE SEQUENCE [LARGE SCALE GENOMIC DNA]</scope>
    <source>
        <strain evidence="2">OS</strain>
    </source>
</reference>
<name>A0A395M3U8_9BACT</name>
<feature type="transmembrane region" description="Helical" evidence="1">
    <location>
        <begin position="46"/>
        <end position="65"/>
    </location>
</feature>
<keyword evidence="1" id="KW-0472">Membrane</keyword>
<sequence>MRPVYPELFSIGPIKFYSFGAMLALAFLAANYLMAKEVARKKLPDVTNTVLALSIILGLVGAKLFDVLEHLDDLARDPLGTLFSSVD</sequence>
<evidence type="ECO:0000313" key="3">
    <source>
        <dbReference type="Proteomes" id="UP000266389"/>
    </source>
</evidence>
<accession>A0A395M3U8</accession>
<protein>
    <submittedName>
        <fullName evidence="2">Uncharacterized protein</fullName>
    </submittedName>
</protein>
<evidence type="ECO:0000313" key="2">
    <source>
        <dbReference type="EMBL" id="RFM25463.1"/>
    </source>
</evidence>
<organism evidence="2 3">
    <name type="scientific">Candidatus Thermochlorobacter aerophilus</name>
    <dbReference type="NCBI Taxonomy" id="1868324"/>
    <lineage>
        <taxon>Bacteria</taxon>
        <taxon>Pseudomonadati</taxon>
        <taxon>Chlorobiota</taxon>
        <taxon>Chlorobiia</taxon>
        <taxon>Chlorobiales</taxon>
        <taxon>Candidatus Thermochlorobacteriaceae</taxon>
        <taxon>Candidatus Thermochlorobacter</taxon>
    </lineage>
</organism>
<evidence type="ECO:0000256" key="1">
    <source>
        <dbReference type="SAM" id="Phobius"/>
    </source>
</evidence>
<dbReference type="GO" id="GO:0042158">
    <property type="term" value="P:lipoprotein biosynthetic process"/>
    <property type="evidence" value="ECO:0007669"/>
    <property type="project" value="InterPro"/>
</dbReference>
<comment type="caution">
    <text evidence="2">The sequence shown here is derived from an EMBL/GenBank/DDBJ whole genome shotgun (WGS) entry which is preliminary data.</text>
</comment>
<dbReference type="Proteomes" id="UP000266389">
    <property type="component" value="Unassembled WGS sequence"/>
</dbReference>
<keyword evidence="1" id="KW-1133">Transmembrane helix</keyword>
<proteinExistence type="predicted"/>
<gene>
    <name evidence="2" type="ORF">D0433_00070</name>
</gene>
<keyword evidence="1" id="KW-0812">Transmembrane</keyword>
<dbReference type="EMBL" id="PHFL01000001">
    <property type="protein sequence ID" value="RFM25463.1"/>
    <property type="molecule type" value="Genomic_DNA"/>
</dbReference>
<dbReference type="GO" id="GO:0008961">
    <property type="term" value="F:phosphatidylglycerol-prolipoprotein diacylglyceryl transferase activity"/>
    <property type="evidence" value="ECO:0007669"/>
    <property type="project" value="InterPro"/>
</dbReference>
<dbReference type="InterPro" id="IPR001640">
    <property type="entry name" value="Lgt"/>
</dbReference>
<dbReference type="Pfam" id="PF01790">
    <property type="entry name" value="LGT"/>
    <property type="match status" value="1"/>
</dbReference>
<feature type="transmembrane region" description="Helical" evidence="1">
    <location>
        <begin position="16"/>
        <end position="34"/>
    </location>
</feature>